<evidence type="ECO:0000259" key="3">
    <source>
        <dbReference type="PROSITE" id="PS50158"/>
    </source>
</evidence>
<dbReference type="InterPro" id="IPR036875">
    <property type="entry name" value="Znf_CCHC_sf"/>
</dbReference>
<dbReference type="GO" id="GO:0008270">
    <property type="term" value="F:zinc ion binding"/>
    <property type="evidence" value="ECO:0007669"/>
    <property type="project" value="UniProtKB-KW"/>
</dbReference>
<sequence length="683" mass="79616">MRGSEYGEQDRKAAILYEYETFKANEGEQLLDTYLCYLQVINDLKKCGNKKDNCELNYKFLNNLQPEWKQYGTLMRQTKNLIDINIDALYNILKQNQGDVNDALGYKKKVVVSSDSEGSEFVKSDDKKKDKKADEKKRDMSKVKCYNCKKEGYFFKDCKKAKVKDYNYYKTKMLLAKKDSDEQVLLAEDQAWMESSSDSDQEINANMVFMAQIEKVLSESDESSSSAEETISEVAYYTSESESESKFETSEYYDIYTNYGLFMNNDDDQEIFHDAIESASENFIEHHIDSQKDYDKSEVDHNDSDEQEHLVNKLIRKFNHKIAKCQKRIEKANQQSNDFENQNKDLQEKYDVLINQVNTFEEQNNEFNEQIKVLNEKNADLLAQTEVLHDQLKNADLLDQTKVLKDQLQVKHVVIDTHVECHEQYTKLEAERYEYMIRYTALFDNDKQHRKQIVDQEVLFDKMSVELVELDKHQTSSLKPYVPTVILEKIIIDLEDEVVSLLEKEKTNLKTIESLKSKGFKSSENAISETENQTKNDCHVVEKECDKVENSKKKGSSNTSNADLSSDSLSNLNKNVKRYSRKELLSCNNYHLGETSSAYVYNDAMNVSCNSRMCDLFDDNNFFIFDDESVRISRVSKMLFRKKPHDSMNVHSKSNSNKYLPRTVHRWLSKIKPLSRFVFGSST</sequence>
<dbReference type="EMBL" id="BKCJ010008626">
    <property type="protein sequence ID" value="GEU83150.1"/>
    <property type="molecule type" value="Genomic_DNA"/>
</dbReference>
<protein>
    <recommendedName>
        <fullName evidence="3">CCHC-type domain-containing protein</fullName>
    </recommendedName>
</protein>
<keyword evidence="1" id="KW-0862">Zinc</keyword>
<dbReference type="PROSITE" id="PS50158">
    <property type="entry name" value="ZF_CCHC"/>
    <property type="match status" value="1"/>
</dbReference>
<dbReference type="Gene3D" id="4.10.60.10">
    <property type="entry name" value="Zinc finger, CCHC-type"/>
    <property type="match status" value="1"/>
</dbReference>
<dbReference type="AlphaFoldDB" id="A0A6L2NAM8"/>
<accession>A0A6L2NAM8</accession>
<organism evidence="4">
    <name type="scientific">Tanacetum cinerariifolium</name>
    <name type="common">Dalmatian daisy</name>
    <name type="synonym">Chrysanthemum cinerariifolium</name>
    <dbReference type="NCBI Taxonomy" id="118510"/>
    <lineage>
        <taxon>Eukaryota</taxon>
        <taxon>Viridiplantae</taxon>
        <taxon>Streptophyta</taxon>
        <taxon>Embryophyta</taxon>
        <taxon>Tracheophyta</taxon>
        <taxon>Spermatophyta</taxon>
        <taxon>Magnoliopsida</taxon>
        <taxon>eudicotyledons</taxon>
        <taxon>Gunneridae</taxon>
        <taxon>Pentapetalae</taxon>
        <taxon>asterids</taxon>
        <taxon>campanulids</taxon>
        <taxon>Asterales</taxon>
        <taxon>Asteraceae</taxon>
        <taxon>Asteroideae</taxon>
        <taxon>Anthemideae</taxon>
        <taxon>Anthemidinae</taxon>
        <taxon>Tanacetum</taxon>
    </lineage>
</organism>
<evidence type="ECO:0000256" key="1">
    <source>
        <dbReference type="PROSITE-ProRule" id="PRU00047"/>
    </source>
</evidence>
<dbReference type="GO" id="GO:0003676">
    <property type="term" value="F:nucleic acid binding"/>
    <property type="evidence" value="ECO:0007669"/>
    <property type="project" value="InterPro"/>
</dbReference>
<name>A0A6L2NAM8_TANCI</name>
<keyword evidence="2" id="KW-0175">Coiled coil</keyword>
<evidence type="ECO:0000256" key="2">
    <source>
        <dbReference type="SAM" id="Coils"/>
    </source>
</evidence>
<keyword evidence="1" id="KW-0479">Metal-binding</keyword>
<keyword evidence="1" id="KW-0863">Zinc-finger</keyword>
<dbReference type="SUPFAM" id="SSF57756">
    <property type="entry name" value="Retrovirus zinc finger-like domains"/>
    <property type="match status" value="1"/>
</dbReference>
<feature type="domain" description="CCHC-type" evidence="3">
    <location>
        <begin position="144"/>
        <end position="160"/>
    </location>
</feature>
<proteinExistence type="predicted"/>
<dbReference type="InterPro" id="IPR001878">
    <property type="entry name" value="Znf_CCHC"/>
</dbReference>
<evidence type="ECO:0000313" key="4">
    <source>
        <dbReference type="EMBL" id="GEU83150.1"/>
    </source>
</evidence>
<gene>
    <name evidence="4" type="ORF">Tci_055128</name>
</gene>
<feature type="coiled-coil region" evidence="2">
    <location>
        <begin position="315"/>
        <end position="384"/>
    </location>
</feature>
<comment type="caution">
    <text evidence="4">The sequence shown here is derived from an EMBL/GenBank/DDBJ whole genome shotgun (WGS) entry which is preliminary data.</text>
</comment>
<reference evidence="4" key="1">
    <citation type="journal article" date="2019" name="Sci. Rep.">
        <title>Draft genome of Tanacetum cinerariifolium, the natural source of mosquito coil.</title>
        <authorList>
            <person name="Yamashiro T."/>
            <person name="Shiraishi A."/>
            <person name="Satake H."/>
            <person name="Nakayama K."/>
        </authorList>
    </citation>
    <scope>NUCLEOTIDE SEQUENCE</scope>
</reference>